<feature type="region of interest" description="Disordered" evidence="7">
    <location>
        <begin position="266"/>
        <end position="287"/>
    </location>
</feature>
<keyword evidence="5 6" id="KW-0472">Membrane</keyword>
<dbReference type="PANTHER" id="PTHR11660">
    <property type="entry name" value="SOLUTE CARRIER FAMILY 40 MEMBER"/>
    <property type="match status" value="1"/>
</dbReference>
<reference evidence="8 9" key="1">
    <citation type="submission" date="2024-01" db="EMBL/GenBank/DDBJ databases">
        <title>A draft genome for the cacao thread blight pathogen Marasmiellus scandens.</title>
        <authorList>
            <person name="Baruah I.K."/>
            <person name="Leung J."/>
            <person name="Bukari Y."/>
            <person name="Amoako-Attah I."/>
            <person name="Meinhardt L.W."/>
            <person name="Bailey B.A."/>
            <person name="Cohen S.P."/>
        </authorList>
    </citation>
    <scope>NUCLEOTIDE SEQUENCE [LARGE SCALE GENOMIC DNA]</scope>
    <source>
        <strain evidence="8 9">GH-19</strain>
    </source>
</reference>
<feature type="transmembrane region" description="Helical" evidence="6">
    <location>
        <begin position="202"/>
        <end position="219"/>
    </location>
</feature>
<comment type="function">
    <text evidence="6">May be involved in iron transport and iron homeostasis.</text>
</comment>
<dbReference type="Proteomes" id="UP001498398">
    <property type="component" value="Unassembled WGS sequence"/>
</dbReference>
<name>A0ABR1JFM7_9AGAR</name>
<keyword evidence="3 6" id="KW-0812">Transmembrane</keyword>
<evidence type="ECO:0000256" key="1">
    <source>
        <dbReference type="ARBA" id="ARBA00004141"/>
    </source>
</evidence>
<feature type="transmembrane region" description="Helical" evidence="6">
    <location>
        <begin position="106"/>
        <end position="126"/>
    </location>
</feature>
<proteinExistence type="inferred from homology"/>
<evidence type="ECO:0000256" key="4">
    <source>
        <dbReference type="ARBA" id="ARBA00022989"/>
    </source>
</evidence>
<comment type="caution">
    <text evidence="6">Lacks conserved residue(s) required for the propagation of feature annotation.</text>
</comment>
<comment type="caution">
    <text evidence="8">The sequence shown here is derived from an EMBL/GenBank/DDBJ whole genome shotgun (WGS) entry which is preliminary data.</text>
</comment>
<evidence type="ECO:0000256" key="7">
    <source>
        <dbReference type="SAM" id="MobiDB-lite"/>
    </source>
</evidence>
<dbReference type="PANTHER" id="PTHR11660:SF57">
    <property type="entry name" value="SOLUTE CARRIER FAMILY 40 MEMBER"/>
    <property type="match status" value="1"/>
</dbReference>
<comment type="similarity">
    <text evidence="6">Belongs to the ferroportin (FP) (TC 2.A.100) family. SLC40A subfamily.</text>
</comment>
<keyword evidence="4 6" id="KW-1133">Transmembrane helix</keyword>
<feature type="transmembrane region" description="Helical" evidence="6">
    <location>
        <begin position="67"/>
        <end position="85"/>
    </location>
</feature>
<keyword evidence="6" id="KW-0406">Ion transport</keyword>
<comment type="subcellular location">
    <subcellularLocation>
        <location evidence="1 6">Membrane</location>
        <topology evidence="1 6">Multi-pass membrane protein</topology>
    </subcellularLocation>
</comment>
<evidence type="ECO:0000256" key="2">
    <source>
        <dbReference type="ARBA" id="ARBA00022448"/>
    </source>
</evidence>
<feature type="transmembrane region" description="Helical" evidence="6">
    <location>
        <begin position="231"/>
        <end position="251"/>
    </location>
</feature>
<feature type="region of interest" description="Disordered" evidence="7">
    <location>
        <begin position="1"/>
        <end position="24"/>
    </location>
</feature>
<evidence type="ECO:0000256" key="3">
    <source>
        <dbReference type="ARBA" id="ARBA00022692"/>
    </source>
</evidence>
<feature type="transmembrane region" description="Helical" evidence="6">
    <location>
        <begin position="146"/>
        <end position="164"/>
    </location>
</feature>
<dbReference type="InterPro" id="IPR009716">
    <property type="entry name" value="Ferroportin-1"/>
</dbReference>
<gene>
    <name evidence="8" type="ORF">VKT23_008812</name>
</gene>
<feature type="transmembrane region" description="Helical" evidence="6">
    <location>
        <begin position="309"/>
        <end position="328"/>
    </location>
</feature>
<evidence type="ECO:0000256" key="5">
    <source>
        <dbReference type="ARBA" id="ARBA00023136"/>
    </source>
</evidence>
<accession>A0ABR1JFM7</accession>
<evidence type="ECO:0000313" key="9">
    <source>
        <dbReference type="Proteomes" id="UP001498398"/>
    </source>
</evidence>
<keyword evidence="9" id="KW-1185">Reference proteome</keyword>
<dbReference type="Pfam" id="PF06963">
    <property type="entry name" value="FPN1"/>
    <property type="match status" value="1"/>
</dbReference>
<evidence type="ECO:0000256" key="6">
    <source>
        <dbReference type="RuleBase" id="RU365065"/>
    </source>
</evidence>
<organism evidence="8 9">
    <name type="scientific">Marasmiellus scandens</name>
    <dbReference type="NCBI Taxonomy" id="2682957"/>
    <lineage>
        <taxon>Eukaryota</taxon>
        <taxon>Fungi</taxon>
        <taxon>Dikarya</taxon>
        <taxon>Basidiomycota</taxon>
        <taxon>Agaricomycotina</taxon>
        <taxon>Agaricomycetes</taxon>
        <taxon>Agaricomycetidae</taxon>
        <taxon>Agaricales</taxon>
        <taxon>Marasmiineae</taxon>
        <taxon>Omphalotaceae</taxon>
        <taxon>Marasmiellus</taxon>
    </lineage>
</organism>
<dbReference type="EMBL" id="JBANRG010000014">
    <property type="protein sequence ID" value="KAK7460883.1"/>
    <property type="molecule type" value="Genomic_DNA"/>
</dbReference>
<protein>
    <recommendedName>
        <fullName evidence="6">Solute carrier family 40 member</fullName>
    </recommendedName>
</protein>
<feature type="compositionally biased region" description="Basic and acidic residues" evidence="7">
    <location>
        <begin position="1"/>
        <end position="10"/>
    </location>
</feature>
<keyword evidence="2 6" id="KW-0813">Transport</keyword>
<evidence type="ECO:0000313" key="8">
    <source>
        <dbReference type="EMBL" id="KAK7460883.1"/>
    </source>
</evidence>
<sequence>MNGTDPDREALLQPEAQDTTEDAGQSSYFDPVGLGCLLVQHLSSAWGDRTAEFALYLYLIVYFKDTLLPSSILGFSMTMTGILFSRWAGSLVDKYHKLNFVRASIIVQKLSALLAYTSFMIMLSFSTSMNPFQPPHRRFVEGTTSFFTPVFALLVISSCVLHLSNTSISIAVERDWATCISQGPDSSTKLAKLNTYLRQINLFCKLFAPLFISFLTVKLDYNGDEGNHNIVSVRVLALVTLLSLFFELYWIGVVYKRFPELEADQQKKERERRNGSSPSNDEDELPISGCGRASSVLENLLHISDWRELVHLPIFFSSLSISLLYLTVLSFDGIMVGYLKTISYSDDFIAEMRGLCVVTGLMGIGSTIRKETWVRQSGELEYLVYGHHSHTRHHFFLRFCTSRIYHRNSERCYFGRYWCCPLIWRNGPLAYWPLVIRPYPN</sequence>